<evidence type="ECO:0000313" key="2">
    <source>
        <dbReference type="EMBL" id="BAT85156.1"/>
    </source>
</evidence>
<proteinExistence type="predicted"/>
<accession>A0A0S3RX24</accession>
<name>A0A0S3RX24_PHAAN</name>
<gene>
    <name evidence="2" type="primary">Vigan.04G266100</name>
    <name evidence="2" type="ORF">VIGAN_04266100</name>
</gene>
<feature type="region of interest" description="Disordered" evidence="1">
    <location>
        <begin position="105"/>
        <end position="127"/>
    </location>
</feature>
<evidence type="ECO:0000256" key="1">
    <source>
        <dbReference type="SAM" id="MobiDB-lite"/>
    </source>
</evidence>
<organism evidence="2 3">
    <name type="scientific">Vigna angularis var. angularis</name>
    <dbReference type="NCBI Taxonomy" id="157739"/>
    <lineage>
        <taxon>Eukaryota</taxon>
        <taxon>Viridiplantae</taxon>
        <taxon>Streptophyta</taxon>
        <taxon>Embryophyta</taxon>
        <taxon>Tracheophyta</taxon>
        <taxon>Spermatophyta</taxon>
        <taxon>Magnoliopsida</taxon>
        <taxon>eudicotyledons</taxon>
        <taxon>Gunneridae</taxon>
        <taxon>Pentapetalae</taxon>
        <taxon>rosids</taxon>
        <taxon>fabids</taxon>
        <taxon>Fabales</taxon>
        <taxon>Fabaceae</taxon>
        <taxon>Papilionoideae</taxon>
        <taxon>50 kb inversion clade</taxon>
        <taxon>NPAAA clade</taxon>
        <taxon>indigoferoid/millettioid clade</taxon>
        <taxon>Phaseoleae</taxon>
        <taxon>Vigna</taxon>
    </lineage>
</organism>
<dbReference type="AlphaFoldDB" id="A0A0S3RX24"/>
<protein>
    <submittedName>
        <fullName evidence="2">Uncharacterized protein</fullName>
    </submittedName>
</protein>
<evidence type="ECO:0000313" key="3">
    <source>
        <dbReference type="Proteomes" id="UP000291084"/>
    </source>
</evidence>
<sequence>MDMTFIFNLFNLDVQTRSQSCISFIVKDYGTTCMLHVHVEKASAVKNPITRKHHDLMKTANSGAVESSNKLYKQPIPKKKLQTPLQTTAKSVNDGWNKCGVEWEESDRGRRWRSESCSGLSRVPEER</sequence>
<dbReference type="EMBL" id="AP015037">
    <property type="protein sequence ID" value="BAT85156.1"/>
    <property type="molecule type" value="Genomic_DNA"/>
</dbReference>
<reference evidence="2 3" key="1">
    <citation type="journal article" date="2015" name="Sci. Rep.">
        <title>The power of single molecule real-time sequencing technology in the de novo assembly of a eukaryotic genome.</title>
        <authorList>
            <person name="Sakai H."/>
            <person name="Naito K."/>
            <person name="Ogiso-Tanaka E."/>
            <person name="Takahashi Y."/>
            <person name="Iseki K."/>
            <person name="Muto C."/>
            <person name="Satou K."/>
            <person name="Teruya K."/>
            <person name="Shiroma A."/>
            <person name="Shimoji M."/>
            <person name="Hirano T."/>
            <person name="Itoh T."/>
            <person name="Kaga A."/>
            <person name="Tomooka N."/>
        </authorList>
    </citation>
    <scope>NUCLEOTIDE SEQUENCE [LARGE SCALE GENOMIC DNA]</scope>
    <source>
        <strain evidence="3">cv. Shumari</strain>
    </source>
</reference>
<feature type="compositionally biased region" description="Polar residues" evidence="1">
    <location>
        <begin position="59"/>
        <end position="71"/>
    </location>
</feature>
<feature type="region of interest" description="Disordered" evidence="1">
    <location>
        <begin position="59"/>
        <end position="80"/>
    </location>
</feature>
<keyword evidence="3" id="KW-1185">Reference proteome</keyword>
<dbReference type="Proteomes" id="UP000291084">
    <property type="component" value="Chromosome 4"/>
</dbReference>